<dbReference type="SMART" id="SM00407">
    <property type="entry name" value="IGc1"/>
    <property type="match status" value="1"/>
</dbReference>
<dbReference type="GO" id="GO:0009897">
    <property type="term" value="C:external side of plasma membrane"/>
    <property type="evidence" value="ECO:0007669"/>
    <property type="project" value="TreeGrafter"/>
</dbReference>
<accession>A0A3B4G196</accession>
<evidence type="ECO:0000256" key="1">
    <source>
        <dbReference type="ARBA" id="ARBA00023180"/>
    </source>
</evidence>
<dbReference type="PANTHER" id="PTHR16675">
    <property type="entry name" value="MHC CLASS I-RELATED"/>
    <property type="match status" value="1"/>
</dbReference>
<dbReference type="InterPro" id="IPR050208">
    <property type="entry name" value="MHC_class-I_related"/>
</dbReference>
<dbReference type="Ensembl" id="ENSPNYT00000017081.1">
    <property type="protein sequence ID" value="ENSPNYP00000016667.1"/>
    <property type="gene ID" value="ENSPNYG00000012520.1"/>
</dbReference>
<evidence type="ECO:0000256" key="2">
    <source>
        <dbReference type="RuleBase" id="RU004439"/>
    </source>
</evidence>
<evidence type="ECO:0000259" key="3">
    <source>
        <dbReference type="PROSITE" id="PS50835"/>
    </source>
</evidence>
<dbReference type="InterPro" id="IPR037055">
    <property type="entry name" value="MHC_I-like_Ag-recog_sf"/>
</dbReference>
<reference evidence="4" key="1">
    <citation type="submission" date="2023-09" db="UniProtKB">
        <authorList>
            <consortium name="Ensembl"/>
        </authorList>
    </citation>
    <scope>IDENTIFICATION</scope>
</reference>
<dbReference type="SUPFAM" id="SSF48726">
    <property type="entry name" value="Immunoglobulin"/>
    <property type="match status" value="1"/>
</dbReference>
<dbReference type="PANTHER" id="PTHR16675:SF237">
    <property type="entry name" value="MHC CLASS I ANTIGEN TRANSCRIPT VARIANT 1-RELATED"/>
    <property type="match status" value="1"/>
</dbReference>
<dbReference type="InterPro" id="IPR007110">
    <property type="entry name" value="Ig-like_dom"/>
</dbReference>
<dbReference type="Pfam" id="PF00129">
    <property type="entry name" value="MHC_I"/>
    <property type="match status" value="1"/>
</dbReference>
<feature type="domain" description="Ig-like" evidence="3">
    <location>
        <begin position="176"/>
        <end position="250"/>
    </location>
</feature>
<comment type="similarity">
    <text evidence="2">Belongs to the MHC class I family.</text>
</comment>
<proteinExistence type="inferred from homology"/>
<dbReference type="GeneTree" id="ENSGT01120000271828"/>
<dbReference type="Gene3D" id="2.60.40.10">
    <property type="entry name" value="Immunoglobulins"/>
    <property type="match status" value="1"/>
</dbReference>
<dbReference type="InterPro" id="IPR001039">
    <property type="entry name" value="MHC_I_a_a1/a2"/>
</dbReference>
<dbReference type="InterPro" id="IPR011161">
    <property type="entry name" value="MHC_I-like_Ag-recog"/>
</dbReference>
<dbReference type="PRINTS" id="PR01638">
    <property type="entry name" value="MHCCLASSI"/>
</dbReference>
<dbReference type="SUPFAM" id="SSF54452">
    <property type="entry name" value="MHC antigen-recognition domain"/>
    <property type="match status" value="1"/>
</dbReference>
<protein>
    <recommendedName>
        <fullName evidence="3">Ig-like domain-containing protein</fullName>
    </recommendedName>
</protein>
<dbReference type="InterPro" id="IPR011162">
    <property type="entry name" value="MHC_I/II-like_Ag-recog"/>
</dbReference>
<dbReference type="InterPro" id="IPR003597">
    <property type="entry name" value="Ig_C1-set"/>
</dbReference>
<keyword evidence="1" id="KW-0325">Glycoprotein</keyword>
<dbReference type="GO" id="GO:0006955">
    <property type="term" value="P:immune response"/>
    <property type="evidence" value="ECO:0007669"/>
    <property type="project" value="TreeGrafter"/>
</dbReference>
<dbReference type="Pfam" id="PF07654">
    <property type="entry name" value="C1-set"/>
    <property type="match status" value="1"/>
</dbReference>
<dbReference type="InterPro" id="IPR013783">
    <property type="entry name" value="Ig-like_fold"/>
</dbReference>
<name>A0A3B4G196_9CICH</name>
<dbReference type="InterPro" id="IPR036179">
    <property type="entry name" value="Ig-like_dom_sf"/>
</dbReference>
<dbReference type="PROSITE" id="PS50835">
    <property type="entry name" value="IG_LIKE"/>
    <property type="match status" value="1"/>
</dbReference>
<evidence type="ECO:0000313" key="4">
    <source>
        <dbReference type="Ensembl" id="ENSPNYP00000016667.1"/>
    </source>
</evidence>
<organism evidence="4">
    <name type="scientific">Pundamilia nyererei</name>
    <dbReference type="NCBI Taxonomy" id="303518"/>
    <lineage>
        <taxon>Eukaryota</taxon>
        <taxon>Metazoa</taxon>
        <taxon>Chordata</taxon>
        <taxon>Craniata</taxon>
        <taxon>Vertebrata</taxon>
        <taxon>Euteleostomi</taxon>
        <taxon>Actinopterygii</taxon>
        <taxon>Neopterygii</taxon>
        <taxon>Teleostei</taxon>
        <taxon>Neoteleostei</taxon>
        <taxon>Acanthomorphata</taxon>
        <taxon>Ovalentaria</taxon>
        <taxon>Cichlomorphae</taxon>
        <taxon>Cichliformes</taxon>
        <taxon>Cichlidae</taxon>
        <taxon>African cichlids</taxon>
        <taxon>Pseudocrenilabrinae</taxon>
        <taxon>Haplochromini</taxon>
        <taxon>Pundamilia</taxon>
    </lineage>
</organism>
<dbReference type="AlphaFoldDB" id="A0A3B4G196"/>
<dbReference type="GO" id="GO:0005615">
    <property type="term" value="C:extracellular space"/>
    <property type="evidence" value="ECO:0007669"/>
    <property type="project" value="TreeGrafter"/>
</dbReference>
<dbReference type="Gene3D" id="3.30.500.10">
    <property type="entry name" value="MHC class I-like antigen recognition-like"/>
    <property type="match status" value="1"/>
</dbReference>
<sequence length="340" mass="38667">LRSVLKDWLYKHSLKYFVTGSSGVPNIPEFMGVVVFNGIQVGYCDSNNKTLKPKQDWAKKMLETNPEKKDSLQSLFFFLSSDVHILQRISGCEQDENTGEVTGLTQYGYNGEDFLEFDLKAQMWIALKPEADIIKLRWDADKVRIKHKANSLTQICPEWLKMCVDNGKSSLQTTVPSVSLLQMTPSSPVSCHATGFYPDRAMMFWRKDGEELHEGVDPGEILPNNDETFQMSVDLNVLSFRPEDWSRYECVFQLSDGEDVIITRLNETVIRTNRGGKNTNGEKSSFNSFCFLLLWIVCNSVFCPVFSRFKPLNKNGYEAVSMRQDKEGCFSSFKEGSVLG</sequence>
<dbReference type="FunFam" id="2.60.40.10:FF:000943">
    <property type="entry name" value="Classical MHC class I molecule, alpha-chain"/>
    <property type="match status" value="1"/>
</dbReference>